<protein>
    <submittedName>
        <fullName evidence="1">Uncharacterized protein</fullName>
    </submittedName>
</protein>
<evidence type="ECO:0000313" key="1">
    <source>
        <dbReference type="EMBL" id="QHU22360.1"/>
    </source>
</evidence>
<organism evidence="1">
    <name type="scientific">viral metagenome</name>
    <dbReference type="NCBI Taxonomy" id="1070528"/>
    <lineage>
        <taxon>unclassified sequences</taxon>
        <taxon>metagenomes</taxon>
        <taxon>organismal metagenomes</taxon>
    </lineage>
</organism>
<name>A0A6C0L0B0_9ZZZZ</name>
<reference evidence="1" key="1">
    <citation type="journal article" date="2020" name="Nature">
        <title>Giant virus diversity and host interactions through global metagenomics.</title>
        <authorList>
            <person name="Schulz F."/>
            <person name="Roux S."/>
            <person name="Paez-Espino D."/>
            <person name="Jungbluth S."/>
            <person name="Walsh D.A."/>
            <person name="Denef V.J."/>
            <person name="McMahon K.D."/>
            <person name="Konstantinidis K.T."/>
            <person name="Eloe-Fadrosh E.A."/>
            <person name="Kyrpides N.C."/>
            <person name="Woyke T."/>
        </authorList>
    </citation>
    <scope>NUCLEOTIDE SEQUENCE</scope>
    <source>
        <strain evidence="1">GVMAG-S-ERX555907-102</strain>
    </source>
</reference>
<accession>A0A6C0L0B0</accession>
<proteinExistence type="predicted"/>
<dbReference type="AlphaFoldDB" id="A0A6C0L0B0"/>
<sequence>MKLLSFSVVIFSVSALLYQINCFTNQGAVLFESGISYIVDGVKNSWKYSLSFIENSHEHKLNKIRKEKEKIDLQRQIRIEEIEDELEEVKSIVHKSMPNYNNLLMLFGPELPYQYEFACQIEMMKGTVFVSESLGTLATIVKEETGKKLEDAHMKYIVDKIIEREMYMNVLITIYEQQFKYRYISNNKDDDKENSLLILNNAVKNYESAWNMHVANEFLKNAQKLYSNLTFIDYVFVSQSAFDAILEQTEPAVNDNREGEGCHME</sequence>
<dbReference type="EMBL" id="MN741006">
    <property type="protein sequence ID" value="QHU22360.1"/>
    <property type="molecule type" value="Genomic_DNA"/>
</dbReference>